<feature type="transmembrane region" description="Helical" evidence="6">
    <location>
        <begin position="20"/>
        <end position="42"/>
    </location>
</feature>
<comment type="caution">
    <text evidence="7">The sequence shown here is derived from an EMBL/GenBank/DDBJ whole genome shotgun (WGS) entry which is preliminary data.</text>
</comment>
<dbReference type="RefSeq" id="WP_265765714.1">
    <property type="nucleotide sequence ID" value="NZ_JAGGJA010000005.1"/>
</dbReference>
<keyword evidence="8" id="KW-1185">Reference proteome</keyword>
<evidence type="ECO:0000256" key="2">
    <source>
        <dbReference type="ARBA" id="ARBA00022475"/>
    </source>
</evidence>
<dbReference type="PANTHER" id="PTHR34857">
    <property type="entry name" value="SLL0384 PROTEIN"/>
    <property type="match status" value="1"/>
</dbReference>
<dbReference type="InterPro" id="IPR003339">
    <property type="entry name" value="ABC/ECF_trnsptr_transmembrane"/>
</dbReference>
<dbReference type="Proteomes" id="UP001207918">
    <property type="component" value="Unassembled WGS sequence"/>
</dbReference>
<dbReference type="InterPro" id="IPR051611">
    <property type="entry name" value="ECF_transporter_component"/>
</dbReference>
<keyword evidence="2" id="KW-1003">Cell membrane</keyword>
<proteinExistence type="predicted"/>
<keyword evidence="4 6" id="KW-1133">Transmembrane helix</keyword>
<reference evidence="7 8" key="1">
    <citation type="submission" date="2021-03" db="EMBL/GenBank/DDBJ databases">
        <title>Aliifodinibius sp. nov., a new bacterium isolated from saline soil.</title>
        <authorList>
            <person name="Galisteo C."/>
            <person name="De La Haba R."/>
            <person name="Sanchez-Porro C."/>
            <person name="Ventosa A."/>
        </authorList>
    </citation>
    <scope>NUCLEOTIDE SEQUENCE [LARGE SCALE GENOMIC DNA]</scope>
    <source>
        <strain evidence="7 8">1BSP15-2V2</strain>
    </source>
</reference>
<feature type="transmembrane region" description="Helical" evidence="6">
    <location>
        <begin position="234"/>
        <end position="254"/>
    </location>
</feature>
<feature type="transmembrane region" description="Helical" evidence="6">
    <location>
        <begin position="102"/>
        <end position="125"/>
    </location>
</feature>
<accession>A0ABT3PNE0</accession>
<evidence type="ECO:0000313" key="8">
    <source>
        <dbReference type="Proteomes" id="UP001207918"/>
    </source>
</evidence>
<dbReference type="PANTHER" id="PTHR34857:SF2">
    <property type="entry name" value="SLL0384 PROTEIN"/>
    <property type="match status" value="1"/>
</dbReference>
<sequence>MLYSSEHTSWMHSVNPAMKLGAMILGMAVILFIHNVNVLLVLTGLLTGLLFLTSGHPANRVALFLLPFLFVFISTGMSMVLFGQGDTLWWQWGPVNISRESFFRGLHVALRALCFGMMGLLFALTTRPVLLFYSLMQQLKLPPRYAYGFMASLRLLPLILQEFKTLRRAYKVRGVQFRSNGRGLVQRMKMYAIPLLAQSIRRAQRIAVSMEARQFNRQGDRTYYYQTGFSGMDALMLFSWIGIFTIAWWIGWHFPFVEITDVRF</sequence>
<evidence type="ECO:0000256" key="4">
    <source>
        <dbReference type="ARBA" id="ARBA00022989"/>
    </source>
</evidence>
<dbReference type="CDD" id="cd16914">
    <property type="entry name" value="EcfT"/>
    <property type="match status" value="1"/>
</dbReference>
<keyword evidence="3 6" id="KW-0812">Transmembrane</keyword>
<keyword evidence="5 6" id="KW-0472">Membrane</keyword>
<evidence type="ECO:0000256" key="6">
    <source>
        <dbReference type="SAM" id="Phobius"/>
    </source>
</evidence>
<organism evidence="7 8">
    <name type="scientific">Fodinibius salsisoli</name>
    <dbReference type="NCBI Taxonomy" id="2820877"/>
    <lineage>
        <taxon>Bacteria</taxon>
        <taxon>Pseudomonadati</taxon>
        <taxon>Balneolota</taxon>
        <taxon>Balneolia</taxon>
        <taxon>Balneolales</taxon>
        <taxon>Balneolaceae</taxon>
        <taxon>Fodinibius</taxon>
    </lineage>
</organism>
<evidence type="ECO:0000256" key="3">
    <source>
        <dbReference type="ARBA" id="ARBA00022692"/>
    </source>
</evidence>
<gene>
    <name evidence="7" type="ORF">J6I44_08830</name>
</gene>
<evidence type="ECO:0000256" key="1">
    <source>
        <dbReference type="ARBA" id="ARBA00004141"/>
    </source>
</evidence>
<dbReference type="EMBL" id="JAGGJA010000005">
    <property type="protein sequence ID" value="MCW9706959.1"/>
    <property type="molecule type" value="Genomic_DNA"/>
</dbReference>
<dbReference type="Pfam" id="PF02361">
    <property type="entry name" value="CbiQ"/>
    <property type="match status" value="1"/>
</dbReference>
<protein>
    <submittedName>
        <fullName evidence="7">Energy-coupling factor transporter transmembrane protein EcfT</fullName>
    </submittedName>
</protein>
<name>A0ABT3PNE0_9BACT</name>
<evidence type="ECO:0000313" key="7">
    <source>
        <dbReference type="EMBL" id="MCW9706959.1"/>
    </source>
</evidence>
<evidence type="ECO:0000256" key="5">
    <source>
        <dbReference type="ARBA" id="ARBA00023136"/>
    </source>
</evidence>
<comment type="subcellular location">
    <subcellularLocation>
        <location evidence="1">Membrane</location>
        <topology evidence="1">Multi-pass membrane protein</topology>
    </subcellularLocation>
</comment>
<feature type="transmembrane region" description="Helical" evidence="6">
    <location>
        <begin position="62"/>
        <end position="82"/>
    </location>
</feature>